<accession>A0A8J3DCM4</accession>
<protein>
    <recommendedName>
        <fullName evidence="5">PEP-CTERM protein-sorting domain-containing protein</fullName>
    </recommendedName>
</protein>
<dbReference type="AlphaFoldDB" id="A0A8J3DCM4"/>
<reference evidence="3" key="2">
    <citation type="submission" date="2020-09" db="EMBL/GenBank/DDBJ databases">
        <authorList>
            <person name="Sun Q."/>
            <person name="Kim S."/>
        </authorList>
    </citation>
    <scope>NUCLEOTIDE SEQUENCE</scope>
    <source>
        <strain evidence="3">KCTC 12870</strain>
    </source>
</reference>
<feature type="transmembrane region" description="Helical" evidence="1">
    <location>
        <begin position="279"/>
        <end position="296"/>
    </location>
</feature>
<reference evidence="3" key="1">
    <citation type="journal article" date="2014" name="Int. J. Syst. Evol. Microbiol.">
        <title>Complete genome sequence of Corynebacterium casei LMG S-19264T (=DSM 44701T), isolated from a smear-ripened cheese.</title>
        <authorList>
            <consortium name="US DOE Joint Genome Institute (JGI-PGF)"/>
            <person name="Walter F."/>
            <person name="Albersmeier A."/>
            <person name="Kalinowski J."/>
            <person name="Ruckert C."/>
        </authorList>
    </citation>
    <scope>NUCLEOTIDE SEQUENCE</scope>
    <source>
        <strain evidence="3">KCTC 12870</strain>
    </source>
</reference>
<dbReference type="EMBL" id="BMXG01000011">
    <property type="protein sequence ID" value="GHC03491.1"/>
    <property type="molecule type" value="Genomic_DNA"/>
</dbReference>
<dbReference type="RefSeq" id="WP_189514684.1">
    <property type="nucleotide sequence ID" value="NZ_BMXG01000011.1"/>
</dbReference>
<evidence type="ECO:0000256" key="1">
    <source>
        <dbReference type="SAM" id="Phobius"/>
    </source>
</evidence>
<evidence type="ECO:0008006" key="5">
    <source>
        <dbReference type="Google" id="ProtNLM"/>
    </source>
</evidence>
<organism evidence="3 4">
    <name type="scientific">Cerasicoccus arenae</name>
    <dbReference type="NCBI Taxonomy" id="424488"/>
    <lineage>
        <taxon>Bacteria</taxon>
        <taxon>Pseudomonadati</taxon>
        <taxon>Verrucomicrobiota</taxon>
        <taxon>Opitutia</taxon>
        <taxon>Puniceicoccales</taxon>
        <taxon>Cerasicoccaceae</taxon>
        <taxon>Cerasicoccus</taxon>
    </lineage>
</organism>
<comment type="caution">
    <text evidence="3">The sequence shown here is derived from an EMBL/GenBank/DDBJ whole genome shotgun (WGS) entry which is preliminary data.</text>
</comment>
<evidence type="ECO:0000313" key="4">
    <source>
        <dbReference type="Proteomes" id="UP000642829"/>
    </source>
</evidence>
<dbReference type="InterPro" id="IPR013424">
    <property type="entry name" value="Ice-binding_C"/>
</dbReference>
<evidence type="ECO:0000313" key="3">
    <source>
        <dbReference type="EMBL" id="GHC03491.1"/>
    </source>
</evidence>
<keyword evidence="4" id="KW-1185">Reference proteome</keyword>
<keyword evidence="1" id="KW-0472">Membrane</keyword>
<feature type="signal peptide" evidence="2">
    <location>
        <begin position="1"/>
        <end position="20"/>
    </location>
</feature>
<keyword evidence="2" id="KW-0732">Signal</keyword>
<sequence length="301" mass="30869">MKIPVLTAAAILAGSLSTQAATISWDGGGGDNLWFTPTNWDTDTVPVLNGTDDAVLNASAQYDPGGDFVLQGGSTLTVQNGGHWEQINGVAWIQGVGGNLVVEAGGIFDTGTAGNMIRDAGTSISVGGTFSYNAGNFIYDPVNFGSFALSSGANLNVSGEFQPLTAFSFNSGVSFVGGSVMATTINTTIVTVDGASVSLVDNGPSIAGLFGFDGTNGYVDFTSNGGSISLSDVDSPTEVETAINTGLYRYEGAIDPTNITFIDLGGGDYQINAATVPEPSAYAMLTGLIILGVLITRQRRR</sequence>
<dbReference type="NCBIfam" id="TIGR02595">
    <property type="entry name" value="PEP_CTERM"/>
    <property type="match status" value="1"/>
</dbReference>
<feature type="chain" id="PRO_5035147432" description="PEP-CTERM protein-sorting domain-containing protein" evidence="2">
    <location>
        <begin position="21"/>
        <end position="301"/>
    </location>
</feature>
<evidence type="ECO:0000256" key="2">
    <source>
        <dbReference type="SAM" id="SignalP"/>
    </source>
</evidence>
<dbReference type="Proteomes" id="UP000642829">
    <property type="component" value="Unassembled WGS sequence"/>
</dbReference>
<keyword evidence="1" id="KW-0812">Transmembrane</keyword>
<keyword evidence="1" id="KW-1133">Transmembrane helix</keyword>
<gene>
    <name evidence="3" type="ORF">GCM10007047_20110</name>
</gene>
<name>A0A8J3DCM4_9BACT</name>
<proteinExistence type="predicted"/>